<dbReference type="AlphaFoldDB" id="A0A1S1Z3S5"/>
<keyword evidence="1" id="KW-0732">Signal</keyword>
<dbReference type="InterPro" id="IPR019619">
    <property type="entry name" value="DUF2490"/>
</dbReference>
<evidence type="ECO:0008006" key="4">
    <source>
        <dbReference type="Google" id="ProtNLM"/>
    </source>
</evidence>
<accession>A0A1S1Z3S5</accession>
<evidence type="ECO:0000313" key="3">
    <source>
        <dbReference type="Proteomes" id="UP000179797"/>
    </source>
</evidence>
<proteinExistence type="predicted"/>
<name>A0A1S1Z3S5_FLAPC</name>
<dbReference type="Pfam" id="PF10677">
    <property type="entry name" value="DUF2490"/>
    <property type="match status" value="1"/>
</dbReference>
<dbReference type="STRING" id="915059.NH26_16800"/>
<organism evidence="2 3">
    <name type="scientific">Flammeovirga pacifica</name>
    <dbReference type="NCBI Taxonomy" id="915059"/>
    <lineage>
        <taxon>Bacteria</taxon>
        <taxon>Pseudomonadati</taxon>
        <taxon>Bacteroidota</taxon>
        <taxon>Cytophagia</taxon>
        <taxon>Cytophagales</taxon>
        <taxon>Flammeovirgaceae</taxon>
        <taxon>Flammeovirga</taxon>
    </lineage>
</organism>
<dbReference type="EMBL" id="JRYR02000001">
    <property type="protein sequence ID" value="OHX67877.1"/>
    <property type="molecule type" value="Genomic_DNA"/>
</dbReference>
<evidence type="ECO:0000313" key="2">
    <source>
        <dbReference type="EMBL" id="OHX67877.1"/>
    </source>
</evidence>
<gene>
    <name evidence="2" type="ORF">NH26_16800</name>
</gene>
<reference evidence="2 3" key="1">
    <citation type="journal article" date="2012" name="Int. J. Syst. Evol. Microbiol.">
        <title>Flammeovirga pacifica sp. nov., isolated from deep-sea sediment.</title>
        <authorList>
            <person name="Xu H."/>
            <person name="Fu Y."/>
            <person name="Yang N."/>
            <person name="Ding Z."/>
            <person name="Lai Q."/>
            <person name="Zeng R."/>
        </authorList>
    </citation>
    <scope>NUCLEOTIDE SEQUENCE [LARGE SCALE GENOMIC DNA]</scope>
    <source>
        <strain evidence="3">DSM 24597 / LMG 26175 / WPAGA1</strain>
    </source>
</reference>
<feature type="signal peptide" evidence="1">
    <location>
        <begin position="1"/>
        <end position="24"/>
    </location>
</feature>
<keyword evidence="3" id="KW-1185">Reference proteome</keyword>
<feature type="chain" id="PRO_5010236873" description="DUF2490 domain-containing protein" evidence="1">
    <location>
        <begin position="25"/>
        <end position="241"/>
    </location>
</feature>
<dbReference type="OrthoDB" id="977531at2"/>
<dbReference type="RefSeq" id="WP_044219770.1">
    <property type="nucleotide sequence ID" value="NZ_JRYR02000001.1"/>
</dbReference>
<comment type="caution">
    <text evidence="2">The sequence shown here is derived from an EMBL/GenBank/DDBJ whole genome shotgun (WGS) entry which is preliminary data.</text>
</comment>
<evidence type="ECO:0000256" key="1">
    <source>
        <dbReference type="SAM" id="SignalP"/>
    </source>
</evidence>
<dbReference type="Proteomes" id="UP000179797">
    <property type="component" value="Unassembled WGS sequence"/>
</dbReference>
<protein>
    <recommendedName>
        <fullName evidence="4">DUF2490 domain-containing protein</fullName>
    </recommendedName>
</protein>
<sequence>MFTFKKPFFNLIFLLSFVASTVQSQDKHPVTKDVINQQLWLDVYFHVQTSDRLNWLFDFGYETIFNDNYWNKIYHETSVKYNLSKTFDVKGGVAFYYHFNSSIDNRFELRPWQALVIKLIKTEFYSLNFQLKNEQRLSWLMDSKTYNFDFRLRSKVFGSFTPFKSHREVYLPFVAEYYYPIKDEIPEVFHNVSKIGMGIGKRFNKHLDASFMANWQYSRSGPNDEYKVSDFAYQFQLTKFF</sequence>